<proteinExistence type="predicted"/>
<comment type="caution">
    <text evidence="1">The sequence shown here is derived from an EMBL/GenBank/DDBJ whole genome shotgun (WGS) entry which is preliminary data.</text>
</comment>
<dbReference type="EMBL" id="JYDW01000151">
    <property type="protein sequence ID" value="KRZ53908.1"/>
    <property type="molecule type" value="Genomic_DNA"/>
</dbReference>
<feature type="non-terminal residue" evidence="1">
    <location>
        <position position="81"/>
    </location>
</feature>
<evidence type="ECO:0000313" key="2">
    <source>
        <dbReference type="Proteomes" id="UP000054721"/>
    </source>
</evidence>
<dbReference type="AlphaFoldDB" id="A0A0V1L2Y4"/>
<feature type="non-terminal residue" evidence="1">
    <location>
        <position position="1"/>
    </location>
</feature>
<keyword evidence="2" id="KW-1185">Reference proteome</keyword>
<gene>
    <name evidence="1" type="ORF">T02_15811</name>
</gene>
<dbReference type="Proteomes" id="UP000054721">
    <property type="component" value="Unassembled WGS sequence"/>
</dbReference>
<protein>
    <submittedName>
        <fullName evidence="1">Uncharacterized protein</fullName>
    </submittedName>
</protein>
<organism evidence="1 2">
    <name type="scientific">Trichinella nativa</name>
    <dbReference type="NCBI Taxonomy" id="6335"/>
    <lineage>
        <taxon>Eukaryota</taxon>
        <taxon>Metazoa</taxon>
        <taxon>Ecdysozoa</taxon>
        <taxon>Nematoda</taxon>
        <taxon>Enoplea</taxon>
        <taxon>Dorylaimia</taxon>
        <taxon>Trichinellida</taxon>
        <taxon>Trichinellidae</taxon>
        <taxon>Trichinella</taxon>
    </lineage>
</organism>
<accession>A0A0V1L2Y4</accession>
<reference evidence="1 2" key="1">
    <citation type="submission" date="2015-05" db="EMBL/GenBank/DDBJ databases">
        <title>Evolution of Trichinella species and genotypes.</title>
        <authorList>
            <person name="Korhonen P.K."/>
            <person name="Edoardo P."/>
            <person name="Giuseppe L.R."/>
            <person name="Gasser R.B."/>
        </authorList>
    </citation>
    <scope>NUCLEOTIDE SEQUENCE [LARGE SCALE GENOMIC DNA]</scope>
    <source>
        <strain evidence="1">ISS10</strain>
    </source>
</reference>
<sequence>LFFSSFLLYRVVVGCRFGGGVKGEKKLRLSSKILSSLSAGRGAVHARCLLACPFACSVRIYKRTLLIFFVYFHVLFHLVFD</sequence>
<dbReference type="OrthoDB" id="10266451at2759"/>
<name>A0A0V1L2Y4_9BILA</name>
<evidence type="ECO:0000313" key="1">
    <source>
        <dbReference type="EMBL" id="KRZ53908.1"/>
    </source>
</evidence>